<dbReference type="InterPro" id="IPR000792">
    <property type="entry name" value="Tscrpt_reg_LuxR_C"/>
</dbReference>
<evidence type="ECO:0000256" key="1">
    <source>
        <dbReference type="ARBA" id="ARBA00023015"/>
    </source>
</evidence>
<dbReference type="GO" id="GO:0006355">
    <property type="term" value="P:regulation of DNA-templated transcription"/>
    <property type="evidence" value="ECO:0007669"/>
    <property type="project" value="InterPro"/>
</dbReference>
<dbReference type="InterPro" id="IPR016032">
    <property type="entry name" value="Sig_transdc_resp-reg_C-effctor"/>
</dbReference>
<dbReference type="PANTHER" id="PTHR44688">
    <property type="entry name" value="DNA-BINDING TRANSCRIPTIONAL ACTIVATOR DEVR_DOSR"/>
    <property type="match status" value="1"/>
</dbReference>
<dbReference type="KEGG" id="tcl:Tchl_1690"/>
<dbReference type="EMBL" id="CP018839">
    <property type="protein sequence ID" value="APR04548.1"/>
    <property type="molecule type" value="Genomic_DNA"/>
</dbReference>
<evidence type="ECO:0000256" key="2">
    <source>
        <dbReference type="ARBA" id="ARBA00023125"/>
    </source>
</evidence>
<accession>A0A1H5WVE6</accession>
<dbReference type="PROSITE" id="PS00622">
    <property type="entry name" value="HTH_LUXR_1"/>
    <property type="match status" value="1"/>
</dbReference>
<proteinExistence type="predicted"/>
<name>A0A1H5WVE6_9RHOO</name>
<dbReference type="PROSITE" id="PS50043">
    <property type="entry name" value="HTH_LUXR_2"/>
    <property type="match status" value="1"/>
</dbReference>
<gene>
    <name evidence="4" type="ORF">Tchl_1690</name>
</gene>
<dbReference type="AlphaFoldDB" id="A0A1H5WVE6"/>
<evidence type="ECO:0000313" key="5">
    <source>
        <dbReference type="Proteomes" id="UP000185739"/>
    </source>
</evidence>
<protein>
    <submittedName>
        <fullName evidence="4">Response regulator</fullName>
    </submittedName>
</protein>
<dbReference type="RefSeq" id="WP_083945195.1">
    <property type="nucleotide sequence ID" value="NZ_CP018839.1"/>
</dbReference>
<dbReference type="OrthoDB" id="9794397at2"/>
<dbReference type="STRING" id="96773.Tchl_1690"/>
<dbReference type="Gene3D" id="3.40.50.2300">
    <property type="match status" value="1"/>
</dbReference>
<dbReference type="SUPFAM" id="SSF46894">
    <property type="entry name" value="C-terminal effector domain of the bipartite response regulators"/>
    <property type="match status" value="1"/>
</dbReference>
<dbReference type="CDD" id="cd06170">
    <property type="entry name" value="LuxR_C_like"/>
    <property type="match status" value="1"/>
</dbReference>
<organism evidence="4 5">
    <name type="scientific">Thauera chlorobenzoica</name>
    <dbReference type="NCBI Taxonomy" id="96773"/>
    <lineage>
        <taxon>Bacteria</taxon>
        <taxon>Pseudomonadati</taxon>
        <taxon>Pseudomonadota</taxon>
        <taxon>Betaproteobacteria</taxon>
        <taxon>Rhodocyclales</taxon>
        <taxon>Zoogloeaceae</taxon>
        <taxon>Thauera</taxon>
    </lineage>
</organism>
<dbReference type="PRINTS" id="PR00038">
    <property type="entry name" value="HTHLUXR"/>
</dbReference>
<evidence type="ECO:0000256" key="3">
    <source>
        <dbReference type="ARBA" id="ARBA00023163"/>
    </source>
</evidence>
<keyword evidence="5" id="KW-1185">Reference proteome</keyword>
<dbReference type="PANTHER" id="PTHR44688:SF16">
    <property type="entry name" value="DNA-BINDING TRANSCRIPTIONAL ACTIVATOR DEVR_DOSR"/>
    <property type="match status" value="1"/>
</dbReference>
<keyword evidence="3" id="KW-0804">Transcription</keyword>
<keyword evidence="2" id="KW-0238">DNA-binding</keyword>
<dbReference type="Pfam" id="PF00196">
    <property type="entry name" value="GerE"/>
    <property type="match status" value="1"/>
</dbReference>
<sequence length="209" mass="23141">MMKDFFLAPPSMPTQRWREAFPEARFCSERSALSGPASGDVIWLAAELPDWRGELAQLRRAFPRCALALLSLQPDPREGLTALGLGARGYCHALAAPSLLREVGEVLRHGGLWVGAELLERLVRSLRPRLGQEAEPDRGGPEARLSGREAEVARLVAAGWSNKEVARELDITERTVKAHLSAVFDKLAVRDRLQLVLRYGKTRRTAAEV</sequence>
<dbReference type="GO" id="GO:0003677">
    <property type="term" value="F:DNA binding"/>
    <property type="evidence" value="ECO:0007669"/>
    <property type="project" value="UniProtKB-KW"/>
</dbReference>
<dbReference type="Proteomes" id="UP000185739">
    <property type="component" value="Chromosome"/>
</dbReference>
<dbReference type="SMART" id="SM00421">
    <property type="entry name" value="HTH_LUXR"/>
    <property type="match status" value="1"/>
</dbReference>
<reference evidence="4 5" key="1">
    <citation type="submission" date="2016-12" db="EMBL/GenBank/DDBJ databases">
        <title>Complete genome sequence of Thauera chlorobenzoica, a Betaproteobacterium degrading haloaromatics anaerobically to CO2 and halides.</title>
        <authorList>
            <person name="Goris T."/>
            <person name="Mergelsberg M."/>
            <person name="Boll M."/>
        </authorList>
    </citation>
    <scope>NUCLEOTIDE SEQUENCE [LARGE SCALE GENOMIC DNA]</scope>
    <source>
        <strain evidence="4 5">3CB1</strain>
    </source>
</reference>
<evidence type="ECO:0000313" key="4">
    <source>
        <dbReference type="EMBL" id="APR04548.1"/>
    </source>
</evidence>
<keyword evidence="1" id="KW-0805">Transcription regulation</keyword>